<evidence type="ECO:0000313" key="3">
    <source>
        <dbReference type="Proteomes" id="UP001596053"/>
    </source>
</evidence>
<sequence>MAIHSDDTGASIVATAQPASLTRSSASDRVCGVTMATDGASYDANTGNTARQDPTVLAYGHLVVAYKFFNERLFGGALPGCLITMQRKKGARGFFHGDRFGTRDQAEVTDEIALNPASFAVRDDRAILSTLVHEMAHLWQHHFGKPSGTGYHNREWAVKMREIGLVPSDTGGPGGRQTGRRMTHYIQSGGPFDLACEELLRSGILVAYVQRGDDEKAEAVRAKKAASKTRYTCPGCGLNAWSKPAARVGCLDCRQRLLPSP</sequence>
<dbReference type="EMBL" id="JBHSLW010000001">
    <property type="protein sequence ID" value="MFC5417980.1"/>
    <property type="molecule type" value="Genomic_DNA"/>
</dbReference>
<name>A0ABW0IL96_9HYPH</name>
<dbReference type="Proteomes" id="UP001596053">
    <property type="component" value="Unassembled WGS sequence"/>
</dbReference>
<dbReference type="Pfam" id="PF10263">
    <property type="entry name" value="SprT-like"/>
    <property type="match status" value="1"/>
</dbReference>
<organism evidence="2 3">
    <name type="scientific">Bosea eneae</name>
    <dbReference type="NCBI Taxonomy" id="151454"/>
    <lineage>
        <taxon>Bacteria</taxon>
        <taxon>Pseudomonadati</taxon>
        <taxon>Pseudomonadota</taxon>
        <taxon>Alphaproteobacteria</taxon>
        <taxon>Hyphomicrobiales</taxon>
        <taxon>Boseaceae</taxon>
        <taxon>Bosea</taxon>
    </lineage>
</organism>
<evidence type="ECO:0000313" key="2">
    <source>
        <dbReference type="EMBL" id="MFC5417980.1"/>
    </source>
</evidence>
<comment type="caution">
    <text evidence="2">The sequence shown here is derived from an EMBL/GenBank/DDBJ whole genome shotgun (WGS) entry which is preliminary data.</text>
</comment>
<gene>
    <name evidence="2" type="ORF">ACFPOB_00190</name>
</gene>
<keyword evidence="3" id="KW-1185">Reference proteome</keyword>
<dbReference type="RefSeq" id="WP_377794943.1">
    <property type="nucleotide sequence ID" value="NZ_JBHSLW010000001.1"/>
</dbReference>
<dbReference type="InterPro" id="IPR006640">
    <property type="entry name" value="SprT-like_domain"/>
</dbReference>
<proteinExistence type="predicted"/>
<accession>A0ABW0IL96</accession>
<protein>
    <submittedName>
        <fullName evidence="2">SprT-like domain-containing protein</fullName>
    </submittedName>
</protein>
<reference evidence="3" key="1">
    <citation type="journal article" date="2019" name="Int. J. Syst. Evol. Microbiol.">
        <title>The Global Catalogue of Microorganisms (GCM) 10K type strain sequencing project: providing services to taxonomists for standard genome sequencing and annotation.</title>
        <authorList>
            <consortium name="The Broad Institute Genomics Platform"/>
            <consortium name="The Broad Institute Genome Sequencing Center for Infectious Disease"/>
            <person name="Wu L."/>
            <person name="Ma J."/>
        </authorList>
    </citation>
    <scope>NUCLEOTIDE SEQUENCE [LARGE SCALE GENOMIC DNA]</scope>
    <source>
        <strain evidence="3">NCAIM B.01391</strain>
    </source>
</reference>
<feature type="domain" description="SprT-like" evidence="1">
    <location>
        <begin position="67"/>
        <end position="164"/>
    </location>
</feature>
<evidence type="ECO:0000259" key="1">
    <source>
        <dbReference type="Pfam" id="PF10263"/>
    </source>
</evidence>